<accession>A0A448Z0V5</accession>
<name>A0A448Z0V5_9STRA</name>
<dbReference type="OrthoDB" id="44446at2759"/>
<feature type="signal peptide" evidence="1">
    <location>
        <begin position="1"/>
        <end position="25"/>
    </location>
</feature>
<protein>
    <recommendedName>
        <fullName evidence="4">ShKT domain-containing protein</fullName>
    </recommendedName>
</protein>
<feature type="chain" id="PRO_5019392789" description="ShKT domain-containing protein" evidence="1">
    <location>
        <begin position="26"/>
        <end position="227"/>
    </location>
</feature>
<reference evidence="2 3" key="1">
    <citation type="submission" date="2019-01" db="EMBL/GenBank/DDBJ databases">
        <authorList>
            <person name="Ferrante I. M."/>
        </authorList>
    </citation>
    <scope>NUCLEOTIDE SEQUENCE [LARGE SCALE GENOMIC DNA]</scope>
    <source>
        <strain evidence="2 3">B856</strain>
    </source>
</reference>
<organism evidence="2 3">
    <name type="scientific">Pseudo-nitzschia multistriata</name>
    <dbReference type="NCBI Taxonomy" id="183589"/>
    <lineage>
        <taxon>Eukaryota</taxon>
        <taxon>Sar</taxon>
        <taxon>Stramenopiles</taxon>
        <taxon>Ochrophyta</taxon>
        <taxon>Bacillariophyta</taxon>
        <taxon>Bacillariophyceae</taxon>
        <taxon>Bacillariophycidae</taxon>
        <taxon>Bacillariales</taxon>
        <taxon>Bacillariaceae</taxon>
        <taxon>Pseudo-nitzschia</taxon>
    </lineage>
</organism>
<proteinExistence type="predicted"/>
<keyword evidence="1" id="KW-0732">Signal</keyword>
<evidence type="ECO:0000313" key="3">
    <source>
        <dbReference type="Proteomes" id="UP000291116"/>
    </source>
</evidence>
<gene>
    <name evidence="2" type="ORF">PSNMU_V1.4_AUG-EV-PASAV3_0024010</name>
</gene>
<sequence>MIGIAASPLFAFCFVLALAQTGVDAAGSHKHHRRDKNPAKERGEFCKDVPDHKCDLVAKHGDCNKFTPSGDSFQHSVCRSTCKECGNNVPDEISTENLCYEFGKESINVNFSNSKPDLDDWVGIYPITADVTDLGAPVSWFWLCGGKKAKCRTSIGSVTFPWLPPGIYKAVMSRNRATTGPYANYGPYKSYAESKPFEVSRGNMCASRRRRAEGTVALRGTSTGDAA</sequence>
<evidence type="ECO:0000313" key="2">
    <source>
        <dbReference type="EMBL" id="VEU35656.1"/>
    </source>
</evidence>
<evidence type="ECO:0000256" key="1">
    <source>
        <dbReference type="SAM" id="SignalP"/>
    </source>
</evidence>
<dbReference type="Proteomes" id="UP000291116">
    <property type="component" value="Unassembled WGS sequence"/>
</dbReference>
<keyword evidence="3" id="KW-1185">Reference proteome</keyword>
<evidence type="ECO:0008006" key="4">
    <source>
        <dbReference type="Google" id="ProtNLM"/>
    </source>
</evidence>
<dbReference type="AlphaFoldDB" id="A0A448Z0V5"/>
<dbReference type="EMBL" id="CAACVS010000065">
    <property type="protein sequence ID" value="VEU35656.1"/>
    <property type="molecule type" value="Genomic_DNA"/>
</dbReference>